<reference evidence="10" key="1">
    <citation type="submission" date="2020-07" db="EMBL/GenBank/DDBJ databases">
        <title>Genome sequence and genetic diversity analysis of an under-domesticated orphan crop, white fonio (Digitaria exilis).</title>
        <authorList>
            <person name="Bennetzen J.L."/>
            <person name="Chen S."/>
            <person name="Ma X."/>
            <person name="Wang X."/>
            <person name="Yssel A.E.J."/>
            <person name="Chaluvadi S.R."/>
            <person name="Johnson M."/>
            <person name="Gangashetty P."/>
            <person name="Hamidou F."/>
            <person name="Sanogo M.D."/>
            <person name="Zwaenepoel A."/>
            <person name="Wallace J."/>
            <person name="Van De Peer Y."/>
            <person name="Van Deynze A."/>
        </authorList>
    </citation>
    <scope>NUCLEOTIDE SEQUENCE</scope>
    <source>
        <tissue evidence="10">Leaves</tissue>
    </source>
</reference>
<accession>A0A835ECZ4</accession>
<comment type="caution">
    <text evidence="10">The sequence shown here is derived from an EMBL/GenBank/DDBJ whole genome shotgun (WGS) entry which is preliminary data.</text>
</comment>
<evidence type="ECO:0000313" key="10">
    <source>
        <dbReference type="EMBL" id="KAF8688243.1"/>
    </source>
</evidence>
<comment type="catalytic activity">
    <reaction evidence="8">
        <text>L-seryl-[protein] + ATP = O-phospho-L-seryl-[protein] + ADP + H(+)</text>
        <dbReference type="Rhea" id="RHEA:17989"/>
        <dbReference type="Rhea" id="RHEA-COMP:9863"/>
        <dbReference type="Rhea" id="RHEA-COMP:11604"/>
        <dbReference type="ChEBI" id="CHEBI:15378"/>
        <dbReference type="ChEBI" id="CHEBI:29999"/>
        <dbReference type="ChEBI" id="CHEBI:30616"/>
        <dbReference type="ChEBI" id="CHEBI:83421"/>
        <dbReference type="ChEBI" id="CHEBI:456216"/>
        <dbReference type="EC" id="2.7.11.1"/>
    </reaction>
</comment>
<comment type="catalytic activity">
    <reaction evidence="7">
        <text>L-threonyl-[protein] + ATP = O-phospho-L-threonyl-[protein] + ADP + H(+)</text>
        <dbReference type="Rhea" id="RHEA:46608"/>
        <dbReference type="Rhea" id="RHEA-COMP:11060"/>
        <dbReference type="Rhea" id="RHEA-COMP:11605"/>
        <dbReference type="ChEBI" id="CHEBI:15378"/>
        <dbReference type="ChEBI" id="CHEBI:30013"/>
        <dbReference type="ChEBI" id="CHEBI:30616"/>
        <dbReference type="ChEBI" id="CHEBI:61977"/>
        <dbReference type="ChEBI" id="CHEBI:456216"/>
        <dbReference type="EC" id="2.7.11.1"/>
    </reaction>
</comment>
<keyword evidence="5" id="KW-0418">Kinase</keyword>
<evidence type="ECO:0000256" key="2">
    <source>
        <dbReference type="ARBA" id="ARBA00022527"/>
    </source>
</evidence>
<dbReference type="PROSITE" id="PS00108">
    <property type="entry name" value="PROTEIN_KINASE_ST"/>
    <property type="match status" value="1"/>
</dbReference>
<gene>
    <name evidence="10" type="ORF">HU200_042368</name>
</gene>
<dbReference type="OrthoDB" id="2015071at2759"/>
<protein>
    <recommendedName>
        <fullName evidence="1">non-specific serine/threonine protein kinase</fullName>
        <ecNumber evidence="1">2.7.11.1</ecNumber>
    </recommendedName>
</protein>
<sequence>MEEQCLRRRCIGHCFEFMHNGSLQKHLSDESCGHDWNTRYRIIKGICEGLRYIHEDLEESLLHLDLKPDNILLDEDMVPKIADFGLSRIFGDQLTMATQNSFGTL</sequence>
<dbReference type="PANTHER" id="PTHR45707">
    <property type="entry name" value="C2 CALCIUM/LIPID-BINDING PLANT PHOSPHORIBOSYLTRANSFERASE FAMILY PROTEIN"/>
    <property type="match status" value="1"/>
</dbReference>
<evidence type="ECO:0000256" key="6">
    <source>
        <dbReference type="ARBA" id="ARBA00022840"/>
    </source>
</evidence>
<keyword evidence="2" id="KW-0723">Serine/threonine-protein kinase</keyword>
<evidence type="ECO:0000256" key="3">
    <source>
        <dbReference type="ARBA" id="ARBA00022679"/>
    </source>
</evidence>
<keyword evidence="3" id="KW-0808">Transferase</keyword>
<evidence type="ECO:0000256" key="8">
    <source>
        <dbReference type="ARBA" id="ARBA00048679"/>
    </source>
</evidence>
<dbReference type="Proteomes" id="UP000636709">
    <property type="component" value="Unassembled WGS sequence"/>
</dbReference>
<organism evidence="10 11">
    <name type="scientific">Digitaria exilis</name>
    <dbReference type="NCBI Taxonomy" id="1010633"/>
    <lineage>
        <taxon>Eukaryota</taxon>
        <taxon>Viridiplantae</taxon>
        <taxon>Streptophyta</taxon>
        <taxon>Embryophyta</taxon>
        <taxon>Tracheophyta</taxon>
        <taxon>Spermatophyta</taxon>
        <taxon>Magnoliopsida</taxon>
        <taxon>Liliopsida</taxon>
        <taxon>Poales</taxon>
        <taxon>Poaceae</taxon>
        <taxon>PACMAD clade</taxon>
        <taxon>Panicoideae</taxon>
        <taxon>Panicodae</taxon>
        <taxon>Paniceae</taxon>
        <taxon>Anthephorinae</taxon>
        <taxon>Digitaria</taxon>
    </lineage>
</organism>
<keyword evidence="11" id="KW-1185">Reference proteome</keyword>
<evidence type="ECO:0000313" key="11">
    <source>
        <dbReference type="Proteomes" id="UP000636709"/>
    </source>
</evidence>
<evidence type="ECO:0000256" key="7">
    <source>
        <dbReference type="ARBA" id="ARBA00047899"/>
    </source>
</evidence>
<dbReference type="AlphaFoldDB" id="A0A835ECZ4"/>
<evidence type="ECO:0000256" key="5">
    <source>
        <dbReference type="ARBA" id="ARBA00022777"/>
    </source>
</evidence>
<dbReference type="EC" id="2.7.11.1" evidence="1"/>
<dbReference type="InterPro" id="IPR000719">
    <property type="entry name" value="Prot_kinase_dom"/>
</dbReference>
<dbReference type="SUPFAM" id="SSF56112">
    <property type="entry name" value="Protein kinase-like (PK-like)"/>
    <property type="match status" value="1"/>
</dbReference>
<name>A0A835ECZ4_9POAL</name>
<dbReference type="Gene3D" id="1.10.510.10">
    <property type="entry name" value="Transferase(Phosphotransferase) domain 1"/>
    <property type="match status" value="1"/>
</dbReference>
<feature type="domain" description="Protein kinase" evidence="9">
    <location>
        <begin position="1"/>
        <end position="105"/>
    </location>
</feature>
<evidence type="ECO:0000256" key="1">
    <source>
        <dbReference type="ARBA" id="ARBA00012513"/>
    </source>
</evidence>
<dbReference type="InterPro" id="IPR008271">
    <property type="entry name" value="Ser/Thr_kinase_AS"/>
</dbReference>
<keyword evidence="6" id="KW-0067">ATP-binding</keyword>
<evidence type="ECO:0000256" key="4">
    <source>
        <dbReference type="ARBA" id="ARBA00022741"/>
    </source>
</evidence>
<dbReference type="InterPro" id="IPR011009">
    <property type="entry name" value="Kinase-like_dom_sf"/>
</dbReference>
<proteinExistence type="predicted"/>
<keyword evidence="4" id="KW-0547">Nucleotide-binding</keyword>
<dbReference type="EMBL" id="JACEFO010002039">
    <property type="protein sequence ID" value="KAF8688243.1"/>
    <property type="molecule type" value="Genomic_DNA"/>
</dbReference>
<evidence type="ECO:0000259" key="9">
    <source>
        <dbReference type="PROSITE" id="PS50011"/>
    </source>
</evidence>
<dbReference type="PANTHER" id="PTHR45707:SF76">
    <property type="entry name" value="PROTEIN KINASE DOMAIN-CONTAINING PROTEIN"/>
    <property type="match status" value="1"/>
</dbReference>
<dbReference type="GO" id="GO:0004674">
    <property type="term" value="F:protein serine/threonine kinase activity"/>
    <property type="evidence" value="ECO:0007669"/>
    <property type="project" value="UniProtKB-KW"/>
</dbReference>
<dbReference type="GO" id="GO:0005524">
    <property type="term" value="F:ATP binding"/>
    <property type="evidence" value="ECO:0007669"/>
    <property type="project" value="UniProtKB-KW"/>
</dbReference>
<dbReference type="Pfam" id="PF00069">
    <property type="entry name" value="Pkinase"/>
    <property type="match status" value="1"/>
</dbReference>
<dbReference type="FunFam" id="1.10.510.10:FF:001023">
    <property type="entry name" value="Os07g0541700 protein"/>
    <property type="match status" value="1"/>
</dbReference>
<dbReference type="PROSITE" id="PS50011">
    <property type="entry name" value="PROTEIN_KINASE_DOM"/>
    <property type="match status" value="1"/>
</dbReference>